<evidence type="ECO:0000313" key="3">
    <source>
        <dbReference type="Proteomes" id="UP000295008"/>
    </source>
</evidence>
<keyword evidence="3" id="KW-1185">Reference proteome</keyword>
<dbReference type="OrthoDB" id="9794671at2"/>
<proteinExistence type="predicted"/>
<dbReference type="Proteomes" id="UP000295008">
    <property type="component" value="Unassembled WGS sequence"/>
</dbReference>
<dbReference type="GO" id="GO:0030435">
    <property type="term" value="P:sporulation resulting in formation of a cellular spore"/>
    <property type="evidence" value="ECO:0007669"/>
    <property type="project" value="InterPro"/>
</dbReference>
<name>A0A4R1RGV8_HYDET</name>
<dbReference type="RefSeq" id="WP_132014963.1">
    <property type="nucleotide sequence ID" value="NZ_SLUN01000017.1"/>
</dbReference>
<dbReference type="Pfam" id="PF08486">
    <property type="entry name" value="SpoIID"/>
    <property type="match status" value="1"/>
</dbReference>
<dbReference type="InterPro" id="IPR013486">
    <property type="entry name" value="SpoIID/LytB"/>
</dbReference>
<dbReference type="PANTHER" id="PTHR30032">
    <property type="entry name" value="N-ACETYLMURAMOYL-L-ALANINE AMIDASE-RELATED"/>
    <property type="match status" value="1"/>
</dbReference>
<organism evidence="2 3">
    <name type="scientific">Hydrogenispora ethanolica</name>
    <dbReference type="NCBI Taxonomy" id="1082276"/>
    <lineage>
        <taxon>Bacteria</taxon>
        <taxon>Bacillati</taxon>
        <taxon>Bacillota</taxon>
        <taxon>Hydrogenispora</taxon>
    </lineage>
</organism>
<evidence type="ECO:0000259" key="1">
    <source>
        <dbReference type="Pfam" id="PF08486"/>
    </source>
</evidence>
<dbReference type="InterPro" id="IPR051922">
    <property type="entry name" value="Bact_Sporulation_Assoc"/>
</dbReference>
<protein>
    <submittedName>
        <fullName evidence="2">Stage II sporulation protein D</fullName>
    </submittedName>
</protein>
<accession>A0A4R1RGV8</accession>
<dbReference type="NCBIfam" id="TIGR02669">
    <property type="entry name" value="SpoIID_LytB"/>
    <property type="match status" value="1"/>
</dbReference>
<dbReference type="InterPro" id="IPR013693">
    <property type="entry name" value="SpoIID/LytB_N"/>
</dbReference>
<comment type="caution">
    <text evidence="2">The sequence shown here is derived from an EMBL/GenBank/DDBJ whole genome shotgun (WGS) entry which is preliminary data.</text>
</comment>
<evidence type="ECO:0000313" key="2">
    <source>
        <dbReference type="EMBL" id="TCL65288.1"/>
    </source>
</evidence>
<dbReference type="EMBL" id="SLUN01000017">
    <property type="protein sequence ID" value="TCL65288.1"/>
    <property type="molecule type" value="Genomic_DNA"/>
</dbReference>
<dbReference type="GO" id="GO:0030288">
    <property type="term" value="C:outer membrane-bounded periplasmic space"/>
    <property type="evidence" value="ECO:0007669"/>
    <property type="project" value="TreeGrafter"/>
</dbReference>
<sequence length="426" mass="46063">MRKIDWRIWIVILGLLAVPARCSAETLVRIGIGQNLAEVKLAQNAGAQLLDLSSGVPQPLSQLGEETLITAGKDAILVDGNPIGAGPLEIAPGTGLLTWNRRLYRGVFSIALANGKLTLVNQLPLEDYLRGVVPREVIPSWPLAALKAQAIAARTYTVASLGKHAAAGFDLCDTTHCQAYGGASYENPNTDRAVAETAGAILSYGGKAISAFFHVSSGNYTSDSADIWGGTVPYLKEVPDWDSSAAYAQWTRSFQWSELQALVARSYPKIGALQQILPVAFGRDSRVMKLLLKGALEETTVTGEQFRNLAGLRSSNMRMAVVYGPEPCVTLWWVHGTLYPEALVATTETPGLVGDLLNPPWDLFDPWEWLRDKEPVQVVFKGAGWGHGVGLSQAGAKTMAERGYNERQILEYFYPGAKVTDLPDPG</sequence>
<feature type="domain" description="Sporulation stage II protein D amidase enhancer LytB N-terminal" evidence="1">
    <location>
        <begin position="114"/>
        <end position="204"/>
    </location>
</feature>
<dbReference type="PANTHER" id="PTHR30032:SF4">
    <property type="entry name" value="AMIDASE ENHANCER"/>
    <property type="match status" value="1"/>
</dbReference>
<reference evidence="2 3" key="1">
    <citation type="submission" date="2019-03" db="EMBL/GenBank/DDBJ databases">
        <title>Genomic Encyclopedia of Type Strains, Phase IV (KMG-IV): sequencing the most valuable type-strain genomes for metagenomic binning, comparative biology and taxonomic classification.</title>
        <authorList>
            <person name="Goeker M."/>
        </authorList>
    </citation>
    <scope>NUCLEOTIDE SEQUENCE [LARGE SCALE GENOMIC DNA]</scope>
    <source>
        <strain evidence="2 3">LX-B</strain>
    </source>
</reference>
<dbReference type="AlphaFoldDB" id="A0A4R1RGV8"/>
<gene>
    <name evidence="2" type="ORF">EDC14_101736</name>
</gene>